<dbReference type="EMBL" id="QMFB01000001">
    <property type="protein sequence ID" value="RAV22749.1"/>
    <property type="molecule type" value="Genomic_DNA"/>
</dbReference>
<organism evidence="4 5">
    <name type="scientific">Paenibacillus contaminans</name>
    <dbReference type="NCBI Taxonomy" id="450362"/>
    <lineage>
        <taxon>Bacteria</taxon>
        <taxon>Bacillati</taxon>
        <taxon>Bacillota</taxon>
        <taxon>Bacilli</taxon>
        <taxon>Bacillales</taxon>
        <taxon>Paenibacillaceae</taxon>
        <taxon>Paenibacillus</taxon>
    </lineage>
</organism>
<dbReference type="Gene3D" id="3.30.1330.30">
    <property type="match status" value="1"/>
</dbReference>
<dbReference type="InterPro" id="IPR039109">
    <property type="entry name" value="Ribosomal_eL30-like"/>
</dbReference>
<name>A0A329MRZ8_9BACL</name>
<keyword evidence="5" id="KW-1185">Reference proteome</keyword>
<dbReference type="OrthoDB" id="9794863at2"/>
<comment type="caution">
    <text evidence="4">The sequence shown here is derived from an EMBL/GenBank/DDBJ whole genome shotgun (WGS) entry which is preliminary data.</text>
</comment>
<dbReference type="InterPro" id="IPR029064">
    <property type="entry name" value="Ribosomal_eL30-like_sf"/>
</dbReference>
<keyword evidence="1" id="KW-0689">Ribosomal protein</keyword>
<proteinExistence type="predicted"/>
<reference evidence="4 5" key="1">
    <citation type="journal article" date="2009" name="Int. J. Syst. Evol. Microbiol.">
        <title>Paenibacillus contaminans sp. nov., isolated from a contaminated laboratory plate.</title>
        <authorList>
            <person name="Chou J.H."/>
            <person name="Lee J.H."/>
            <person name="Lin M.C."/>
            <person name="Chang P.S."/>
            <person name="Arun A.B."/>
            <person name="Young C.C."/>
            <person name="Chen W.M."/>
        </authorList>
    </citation>
    <scope>NUCLEOTIDE SEQUENCE [LARGE SCALE GENOMIC DNA]</scope>
    <source>
        <strain evidence="4 5">CKOBP-6</strain>
    </source>
</reference>
<dbReference type="AlphaFoldDB" id="A0A329MRZ8"/>
<evidence type="ECO:0000256" key="1">
    <source>
        <dbReference type="ARBA" id="ARBA00022980"/>
    </source>
</evidence>
<dbReference type="NCBIfam" id="NF005825">
    <property type="entry name" value="PRK07714.1"/>
    <property type="match status" value="1"/>
</dbReference>
<dbReference type="Pfam" id="PF01248">
    <property type="entry name" value="Ribosomal_L7Ae"/>
    <property type="match status" value="1"/>
</dbReference>
<dbReference type="Proteomes" id="UP000250369">
    <property type="component" value="Unassembled WGS sequence"/>
</dbReference>
<sequence>MTMKNKVFSNLGLAMRAGKLVTGDESVLEAVRSGEAKLVVVAEDASDNTRKKIADKCSFYEVPLFVYGSRNELGGSIGKPERVVMAVTDAGFAKLIGDRLHPSAE</sequence>
<dbReference type="RefSeq" id="WP_113028860.1">
    <property type="nucleotide sequence ID" value="NZ_QMFB01000001.1"/>
</dbReference>
<evidence type="ECO:0000256" key="2">
    <source>
        <dbReference type="ARBA" id="ARBA00023274"/>
    </source>
</evidence>
<feature type="domain" description="Ribosomal protein eL8/eL30/eS12/Gadd45" evidence="3">
    <location>
        <begin position="6"/>
        <end position="94"/>
    </location>
</feature>
<dbReference type="SUPFAM" id="SSF55315">
    <property type="entry name" value="L30e-like"/>
    <property type="match status" value="1"/>
</dbReference>
<dbReference type="GO" id="GO:0005840">
    <property type="term" value="C:ribosome"/>
    <property type="evidence" value="ECO:0007669"/>
    <property type="project" value="UniProtKB-KW"/>
</dbReference>
<evidence type="ECO:0000259" key="3">
    <source>
        <dbReference type="Pfam" id="PF01248"/>
    </source>
</evidence>
<evidence type="ECO:0000313" key="4">
    <source>
        <dbReference type="EMBL" id="RAV22749.1"/>
    </source>
</evidence>
<dbReference type="GO" id="GO:1990904">
    <property type="term" value="C:ribonucleoprotein complex"/>
    <property type="evidence" value="ECO:0007669"/>
    <property type="project" value="UniProtKB-KW"/>
</dbReference>
<dbReference type="InterPro" id="IPR004038">
    <property type="entry name" value="Ribosomal_eL8/eL30/eS12/Gad45"/>
</dbReference>
<accession>A0A329MRZ8</accession>
<protein>
    <submittedName>
        <fullName evidence="4">YlxQ family RNA-binding protein</fullName>
    </submittedName>
</protein>
<gene>
    <name evidence="4" type="ORF">DQG23_00580</name>
</gene>
<dbReference type="GO" id="GO:0003723">
    <property type="term" value="F:RNA binding"/>
    <property type="evidence" value="ECO:0007669"/>
    <property type="project" value="InterPro"/>
</dbReference>
<dbReference type="PANTHER" id="PTHR11449">
    <property type="entry name" value="RIBOSOMAL PROTEIN L30"/>
    <property type="match status" value="1"/>
</dbReference>
<evidence type="ECO:0000313" key="5">
    <source>
        <dbReference type="Proteomes" id="UP000250369"/>
    </source>
</evidence>
<keyword evidence="2" id="KW-0687">Ribonucleoprotein</keyword>